<dbReference type="AlphaFoldDB" id="A0AAW2XCJ5"/>
<name>A0AAW2XCJ5_9LAMI</name>
<dbReference type="InterPro" id="IPR013103">
    <property type="entry name" value="RVT_2"/>
</dbReference>
<reference evidence="3" key="2">
    <citation type="journal article" date="2024" name="Plant">
        <title>Genomic evolution and insights into agronomic trait innovations of Sesamum species.</title>
        <authorList>
            <person name="Miao H."/>
            <person name="Wang L."/>
            <person name="Qu L."/>
            <person name="Liu H."/>
            <person name="Sun Y."/>
            <person name="Le M."/>
            <person name="Wang Q."/>
            <person name="Wei S."/>
            <person name="Zheng Y."/>
            <person name="Lin W."/>
            <person name="Duan Y."/>
            <person name="Cao H."/>
            <person name="Xiong S."/>
            <person name="Wang X."/>
            <person name="Wei L."/>
            <person name="Li C."/>
            <person name="Ma Q."/>
            <person name="Ju M."/>
            <person name="Zhao R."/>
            <person name="Li G."/>
            <person name="Mu C."/>
            <person name="Tian Q."/>
            <person name="Mei H."/>
            <person name="Zhang T."/>
            <person name="Gao T."/>
            <person name="Zhang H."/>
        </authorList>
    </citation>
    <scope>NUCLEOTIDE SEQUENCE</scope>
    <source>
        <strain evidence="3">KEN1</strain>
    </source>
</reference>
<reference evidence="3" key="1">
    <citation type="submission" date="2020-06" db="EMBL/GenBank/DDBJ databases">
        <authorList>
            <person name="Li T."/>
            <person name="Hu X."/>
            <person name="Zhang T."/>
            <person name="Song X."/>
            <person name="Zhang H."/>
            <person name="Dai N."/>
            <person name="Sheng W."/>
            <person name="Hou X."/>
            <person name="Wei L."/>
        </authorList>
    </citation>
    <scope>NUCLEOTIDE SEQUENCE</scope>
    <source>
        <strain evidence="3">KEN1</strain>
        <tissue evidence="3">Leaf</tissue>
    </source>
</reference>
<dbReference type="InterPro" id="IPR012337">
    <property type="entry name" value="RNaseH-like_sf"/>
</dbReference>
<evidence type="ECO:0000313" key="3">
    <source>
        <dbReference type="EMBL" id="KAL0451508.1"/>
    </source>
</evidence>
<accession>A0AAW2XCJ5</accession>
<evidence type="ECO:0000259" key="2">
    <source>
        <dbReference type="Pfam" id="PF07727"/>
    </source>
</evidence>
<evidence type="ECO:0000256" key="1">
    <source>
        <dbReference type="SAM" id="MobiDB-lite"/>
    </source>
</evidence>
<dbReference type="Gene3D" id="3.30.420.10">
    <property type="entry name" value="Ribonuclease H-like superfamily/Ribonuclease H"/>
    <property type="match status" value="1"/>
</dbReference>
<dbReference type="CDD" id="cd09272">
    <property type="entry name" value="RNase_HI_RT_Ty1"/>
    <property type="match status" value="1"/>
</dbReference>
<gene>
    <name evidence="3" type="ORF">Slati_1128900</name>
</gene>
<feature type="compositionally biased region" description="Low complexity" evidence="1">
    <location>
        <begin position="231"/>
        <end position="245"/>
    </location>
</feature>
<dbReference type="InterPro" id="IPR043502">
    <property type="entry name" value="DNA/RNA_pol_sf"/>
</dbReference>
<dbReference type="InterPro" id="IPR036397">
    <property type="entry name" value="RNaseH_sf"/>
</dbReference>
<dbReference type="SUPFAM" id="SSF56672">
    <property type="entry name" value="DNA/RNA polymerases"/>
    <property type="match status" value="1"/>
</dbReference>
<dbReference type="EMBL" id="JACGWN010000004">
    <property type="protein sequence ID" value="KAL0451508.1"/>
    <property type="molecule type" value="Genomic_DNA"/>
</dbReference>
<sequence length="675" mass="75719">MMDPMPDIEKAYSRFLQLKNRDWYKSLNDNKKKKGIGNNNFAGSIEEKPIVPVVHQGTLMENRNDMADLVSEIVKMVQQRNIPMDPITNFADYAQCDDEFAALFELVHLDVWGPYKTPTISGCNYILTILDDHSRTLWTYLIKHKSQVPSILTSFYNMIDTQFSAKVKTLRDVLFHEDVFPYALNHPSTPSTIPLPIVPANSDIHIPPIFPDHSSAAVSPIPTESHPQILSSETPSSTQSISPSLPTDPPPLRRSNRTIHKPVWLNDFINSHHDPSLLHSINTAYLSFVASLSILQKPWSFTEAVKYPKWREAMQAEIAILEQNHTWSLTPLPPVAKAVTVWLFSTLAAANGWFLQQLDVNNAFLHGYLDKDLYMSPPDGYPVESGLSPHDHCLFTLSTESGLIGLLVYVDDILLTGLEIARISSGIYLAQTNCPRIGALLLQPDSYRRLVGRLLYLEFTRLDISHPVQQLSQFLNNPCEDHWNAALHVVRYLKGCPSKGLFLPSDNSLALQAYYDADWASCTDSRPEAEYRSLAATVCELKWLSYLLTDFGISPQLPIPLYCDNKAALHILANPVFHERTKHIELDCHLVQDAYEDGFVLPIHVRSSDQFVDLFMKVLPLKLFSHFLSKLGLVSLVPRPTCGGAVGIVDAAPTMADLRDLCVAAGEQVDLMDQG</sequence>
<comment type="caution">
    <text evidence="3">The sequence shown here is derived from an EMBL/GenBank/DDBJ whole genome shotgun (WGS) entry which is preliminary data.</text>
</comment>
<dbReference type="GO" id="GO:0003676">
    <property type="term" value="F:nucleic acid binding"/>
    <property type="evidence" value="ECO:0007669"/>
    <property type="project" value="InterPro"/>
</dbReference>
<proteinExistence type="predicted"/>
<dbReference type="PANTHER" id="PTHR11439:SF470">
    <property type="entry name" value="CYSTEINE-RICH RLK (RECEPTOR-LIKE PROTEIN KINASE) 8"/>
    <property type="match status" value="1"/>
</dbReference>
<dbReference type="PANTHER" id="PTHR11439">
    <property type="entry name" value="GAG-POL-RELATED RETROTRANSPOSON"/>
    <property type="match status" value="1"/>
</dbReference>
<protein>
    <submittedName>
        <fullName evidence="3">Retrovirus-related Pol polyprotein from transposon RE2</fullName>
    </submittedName>
</protein>
<organism evidence="3">
    <name type="scientific">Sesamum latifolium</name>
    <dbReference type="NCBI Taxonomy" id="2727402"/>
    <lineage>
        <taxon>Eukaryota</taxon>
        <taxon>Viridiplantae</taxon>
        <taxon>Streptophyta</taxon>
        <taxon>Embryophyta</taxon>
        <taxon>Tracheophyta</taxon>
        <taxon>Spermatophyta</taxon>
        <taxon>Magnoliopsida</taxon>
        <taxon>eudicotyledons</taxon>
        <taxon>Gunneridae</taxon>
        <taxon>Pentapetalae</taxon>
        <taxon>asterids</taxon>
        <taxon>lamiids</taxon>
        <taxon>Lamiales</taxon>
        <taxon>Pedaliaceae</taxon>
        <taxon>Sesamum</taxon>
    </lineage>
</organism>
<feature type="region of interest" description="Disordered" evidence="1">
    <location>
        <begin position="217"/>
        <end position="253"/>
    </location>
</feature>
<dbReference type="Pfam" id="PF07727">
    <property type="entry name" value="RVT_2"/>
    <property type="match status" value="1"/>
</dbReference>
<dbReference type="SUPFAM" id="SSF53098">
    <property type="entry name" value="Ribonuclease H-like"/>
    <property type="match status" value="1"/>
</dbReference>
<feature type="domain" description="Reverse transcriptase Ty1/copia-type" evidence="2">
    <location>
        <begin position="333"/>
        <end position="384"/>
    </location>
</feature>